<evidence type="ECO:0000313" key="4">
    <source>
        <dbReference type="Proteomes" id="UP000051086"/>
    </source>
</evidence>
<feature type="chain" id="PRO_5009792634" evidence="1">
    <location>
        <begin position="27"/>
        <end position="515"/>
    </location>
</feature>
<sequence>MRAKQRRLWLTTALGVTLAMTTAAEAQEPLSAIDWLNDPVTAPVIDADRLSEPPVSEGAMIPDVAVAPLGQVTNDAVGLLSSKVTGLPADLWQYSATTSLIELLRAQEVTALPSMQALFYTLLLAEAEAPADSTNSSLLLQGRLDALLELGAVEAVQALLDRTGAGDKPLFSRWFDATLLTGDEDLACDKLTGAPHLSPSYAARVFCTARSGDWNTAALTLATGDALGLVSEQEMALLQLFLDPELFEGDPLPHPPVRPSPLIFRLREAVGEALPTAPLPRAFAVADLRGTVGWKAKIEAAERLAQTGALAPNRLLGIYSERLPAASGGIWDRIDAVQRFDIALKARDASAVARTLPKAFTAMQVARLEVPFAKLYAEELIKLPLTGDAAQLAYHVALLSPSYETAAQTLGDALPDQAFLTALAKGQPGSVQARSDVERAIVQGFAGLALPEVFAPDMADRRLGEVILRAMLLYQRAIAGEIRELPIALATFRAVGLEDTARQAALQALLLERGF</sequence>
<feature type="signal peptide" evidence="1">
    <location>
        <begin position="1"/>
        <end position="26"/>
    </location>
</feature>
<accession>A0A0P1GB39</accession>
<reference evidence="2 4" key="2">
    <citation type="submission" date="2015-09" db="EMBL/GenBank/DDBJ databases">
        <authorList>
            <person name="Rodrigo-Torres L."/>
            <person name="Arahal D.R."/>
        </authorList>
    </citation>
    <scope>NUCLEOTIDE SEQUENCE [LARGE SCALE GENOMIC DNA]</scope>
    <source>
        <strain evidence="2 4">CECT 5118</strain>
    </source>
</reference>
<dbReference type="RefSeq" id="WP_242601745.1">
    <property type="nucleotide sequence ID" value="NZ_CYSB01000025.1"/>
</dbReference>
<protein>
    <submittedName>
        <fullName evidence="3">Uncharacterized protein</fullName>
    </submittedName>
</protein>
<dbReference type="AlphaFoldDB" id="A0A0P1GB39"/>
<reference evidence="3 5" key="1">
    <citation type="submission" date="2015-09" db="EMBL/GenBank/DDBJ databases">
        <authorList>
            <consortium name="Swine Surveillance"/>
        </authorList>
    </citation>
    <scope>NUCLEOTIDE SEQUENCE [LARGE SCALE GENOMIC DNA]</scope>
    <source>
        <strain evidence="3 5">5120</strain>
    </source>
</reference>
<dbReference type="Proteomes" id="UP000051086">
    <property type="component" value="Unassembled WGS sequence"/>
</dbReference>
<dbReference type="Proteomes" id="UP000051887">
    <property type="component" value="Unassembled WGS sequence"/>
</dbReference>
<evidence type="ECO:0000313" key="5">
    <source>
        <dbReference type="Proteomes" id="UP000051887"/>
    </source>
</evidence>
<evidence type="ECO:0000313" key="3">
    <source>
        <dbReference type="EMBL" id="CUH70622.1"/>
    </source>
</evidence>
<keyword evidence="4" id="KW-1185">Reference proteome</keyword>
<name>A0A0P1GB39_9RHOB</name>
<dbReference type="EMBL" id="CYSB01000025">
    <property type="protein sequence ID" value="CUH65681.1"/>
    <property type="molecule type" value="Genomic_DNA"/>
</dbReference>
<keyword evidence="1" id="KW-0732">Signal</keyword>
<proteinExistence type="predicted"/>
<gene>
    <name evidence="2" type="ORF">TL5118_01420</name>
    <name evidence="3" type="ORF">TL5120_00401</name>
</gene>
<evidence type="ECO:0000256" key="1">
    <source>
        <dbReference type="SAM" id="SignalP"/>
    </source>
</evidence>
<evidence type="ECO:0000313" key="2">
    <source>
        <dbReference type="EMBL" id="CUH65681.1"/>
    </source>
</evidence>
<organism evidence="3 5">
    <name type="scientific">Thalassovita autumnalis</name>
    <dbReference type="NCBI Taxonomy" id="2072972"/>
    <lineage>
        <taxon>Bacteria</taxon>
        <taxon>Pseudomonadati</taxon>
        <taxon>Pseudomonadota</taxon>
        <taxon>Alphaproteobacteria</taxon>
        <taxon>Rhodobacterales</taxon>
        <taxon>Roseobacteraceae</taxon>
        <taxon>Thalassovita</taxon>
    </lineage>
</organism>
<dbReference type="EMBL" id="CYSC01000007">
    <property type="protein sequence ID" value="CUH70622.1"/>
    <property type="molecule type" value="Genomic_DNA"/>
</dbReference>